<evidence type="ECO:0000256" key="12">
    <source>
        <dbReference type="SAM" id="Phobius"/>
    </source>
</evidence>
<dbReference type="CDD" id="cd03244">
    <property type="entry name" value="ABCC_MRP_domain2"/>
    <property type="match status" value="1"/>
</dbReference>
<feature type="transmembrane region" description="Helical" evidence="12">
    <location>
        <begin position="962"/>
        <end position="984"/>
    </location>
</feature>
<comment type="subcellular location">
    <subcellularLocation>
        <location evidence="1">Membrane</location>
        <topology evidence="1">Multi-pass membrane protein</topology>
    </subcellularLocation>
</comment>
<feature type="domain" description="ABC transporter" evidence="13">
    <location>
        <begin position="633"/>
        <end position="884"/>
    </location>
</feature>
<feature type="transmembrane region" description="Helical" evidence="12">
    <location>
        <begin position="1188"/>
        <end position="1209"/>
    </location>
</feature>
<evidence type="ECO:0000256" key="2">
    <source>
        <dbReference type="ARBA" id="ARBA00009726"/>
    </source>
</evidence>
<dbReference type="PANTHER" id="PTHR24223">
    <property type="entry name" value="ATP-BINDING CASSETTE SUB-FAMILY C"/>
    <property type="match status" value="1"/>
</dbReference>
<keyword evidence="6" id="KW-0547">Nucleotide-binding</keyword>
<dbReference type="InterPro" id="IPR003593">
    <property type="entry name" value="AAA+_ATPase"/>
</dbReference>
<dbReference type="InterPro" id="IPR036640">
    <property type="entry name" value="ABC1_TM_sf"/>
</dbReference>
<proteinExistence type="inferred from homology"/>
<feature type="domain" description="ABC transporter" evidence="13">
    <location>
        <begin position="1278"/>
        <end position="1532"/>
    </location>
</feature>
<comment type="caution">
    <text evidence="15">The sequence shown here is derived from an EMBL/GenBank/DDBJ whole genome shotgun (WGS) entry which is preliminary data.</text>
</comment>
<keyword evidence="4 12" id="KW-0812">Transmembrane</keyword>
<dbReference type="CDD" id="cd18604">
    <property type="entry name" value="ABC_6TM_VMR1_D2_like"/>
    <property type="match status" value="1"/>
</dbReference>
<feature type="transmembrane region" description="Helical" evidence="12">
    <location>
        <begin position="536"/>
        <end position="559"/>
    </location>
</feature>
<feature type="transmembrane region" description="Helical" evidence="12">
    <location>
        <begin position="20"/>
        <end position="42"/>
    </location>
</feature>
<dbReference type="GO" id="GO:0140359">
    <property type="term" value="F:ABC-type transporter activity"/>
    <property type="evidence" value="ECO:0007669"/>
    <property type="project" value="InterPro"/>
</dbReference>
<dbReference type="PROSITE" id="PS50929">
    <property type="entry name" value="ABC_TM1F"/>
    <property type="match status" value="2"/>
</dbReference>
<evidence type="ECO:0000259" key="13">
    <source>
        <dbReference type="PROSITE" id="PS50893"/>
    </source>
</evidence>
<feature type="transmembrane region" description="Helical" evidence="12">
    <location>
        <begin position="463"/>
        <end position="483"/>
    </location>
</feature>
<dbReference type="InterPro" id="IPR050173">
    <property type="entry name" value="ABC_transporter_C-like"/>
</dbReference>
<feature type="transmembrane region" description="Helical" evidence="12">
    <location>
        <begin position="1080"/>
        <end position="1098"/>
    </location>
</feature>
<dbReference type="InterPro" id="IPR003439">
    <property type="entry name" value="ABC_transporter-like_ATP-bd"/>
</dbReference>
<keyword evidence="10" id="KW-0325">Glycoprotein</keyword>
<evidence type="ECO:0000256" key="10">
    <source>
        <dbReference type="ARBA" id="ARBA00023180"/>
    </source>
</evidence>
<evidence type="ECO:0000256" key="1">
    <source>
        <dbReference type="ARBA" id="ARBA00004141"/>
    </source>
</evidence>
<feature type="region of interest" description="Disordered" evidence="11">
    <location>
        <begin position="371"/>
        <end position="414"/>
    </location>
</feature>
<dbReference type="InterPro" id="IPR011527">
    <property type="entry name" value="ABC1_TM_dom"/>
</dbReference>
<feature type="domain" description="ABC transmembrane type-1" evidence="14">
    <location>
        <begin position="1076"/>
        <end position="1244"/>
    </location>
</feature>
<accession>A0A9P9Y5H6</accession>
<dbReference type="SUPFAM" id="SSF52540">
    <property type="entry name" value="P-loop containing nucleoside triphosphate hydrolases"/>
    <property type="match status" value="2"/>
</dbReference>
<feature type="compositionally biased region" description="Basic and acidic residues" evidence="11">
    <location>
        <begin position="911"/>
        <end position="926"/>
    </location>
</feature>
<name>A0A9P9Y5H6_9HYPO</name>
<dbReference type="SUPFAM" id="SSF90123">
    <property type="entry name" value="ABC transporter transmembrane region"/>
    <property type="match status" value="2"/>
</dbReference>
<feature type="transmembrane region" description="Helical" evidence="12">
    <location>
        <begin position="1215"/>
        <end position="1236"/>
    </location>
</feature>
<evidence type="ECO:0000256" key="4">
    <source>
        <dbReference type="ARBA" id="ARBA00022692"/>
    </source>
</evidence>
<feature type="compositionally biased region" description="Basic and acidic residues" evidence="11">
    <location>
        <begin position="371"/>
        <end position="380"/>
    </location>
</feature>
<evidence type="ECO:0000256" key="11">
    <source>
        <dbReference type="SAM" id="MobiDB-lite"/>
    </source>
</evidence>
<feature type="transmembrane region" description="Helical" evidence="12">
    <location>
        <begin position="565"/>
        <end position="587"/>
    </location>
</feature>
<feature type="transmembrane region" description="Helical" evidence="12">
    <location>
        <begin position="171"/>
        <end position="193"/>
    </location>
</feature>
<keyword evidence="8 12" id="KW-1133">Transmembrane helix</keyword>
<dbReference type="OrthoDB" id="6500128at2759"/>
<reference evidence="15" key="2">
    <citation type="submission" date="2022-07" db="EMBL/GenBank/DDBJ databases">
        <authorList>
            <person name="Goncalves M.F.M."/>
            <person name="Hilario S."/>
            <person name="Van De Peer Y."/>
            <person name="Esteves A.C."/>
            <person name="Alves A."/>
        </authorList>
    </citation>
    <scope>NUCLEOTIDE SEQUENCE</scope>
    <source>
        <strain evidence="15">MUM 19.33</strain>
    </source>
</reference>
<keyword evidence="5" id="KW-0677">Repeat</keyword>
<dbReference type="Pfam" id="PF00664">
    <property type="entry name" value="ABC_membrane"/>
    <property type="match status" value="2"/>
</dbReference>
<feature type="domain" description="ABC transmembrane type-1" evidence="14">
    <location>
        <begin position="422"/>
        <end position="602"/>
    </location>
</feature>
<organism evidence="15 16">
    <name type="scientific">Emericellopsis cladophorae</name>
    <dbReference type="NCBI Taxonomy" id="2686198"/>
    <lineage>
        <taxon>Eukaryota</taxon>
        <taxon>Fungi</taxon>
        <taxon>Dikarya</taxon>
        <taxon>Ascomycota</taxon>
        <taxon>Pezizomycotina</taxon>
        <taxon>Sordariomycetes</taxon>
        <taxon>Hypocreomycetidae</taxon>
        <taxon>Hypocreales</taxon>
        <taxon>Bionectriaceae</taxon>
        <taxon>Emericellopsis</taxon>
    </lineage>
</organism>
<evidence type="ECO:0000313" key="16">
    <source>
        <dbReference type="Proteomes" id="UP001055219"/>
    </source>
</evidence>
<evidence type="ECO:0000259" key="14">
    <source>
        <dbReference type="PROSITE" id="PS50929"/>
    </source>
</evidence>
<evidence type="ECO:0000256" key="7">
    <source>
        <dbReference type="ARBA" id="ARBA00022840"/>
    </source>
</evidence>
<keyword evidence="3" id="KW-0813">Transport</keyword>
<dbReference type="FunFam" id="3.40.50.300:FF:000825">
    <property type="entry name" value="ABC bile acid transporter"/>
    <property type="match status" value="1"/>
</dbReference>
<keyword evidence="9 12" id="KW-0472">Membrane</keyword>
<dbReference type="SMART" id="SM00382">
    <property type="entry name" value="AAA"/>
    <property type="match status" value="2"/>
</dbReference>
<evidence type="ECO:0000313" key="15">
    <source>
        <dbReference type="EMBL" id="KAI6783299.1"/>
    </source>
</evidence>
<sequence>MIGNYGNRHIMVPAEHMALLPFSAIGLGLTGLFTVPAIVAIVRQTRKGAPRDQFYEDEDGKSSPEAIANFSNRVPKALVLFFSAVGLGTSIATAVLTALNPAREGLFYENWLLSASWCLVSQQATIIWAIHAPVEAHDLGVWTFGSALVTVITAVLQAFDVGDHLRRKNNVALVLRIINVVAALATLFVSISIPRRPEVFFRDQPVDAQRTTTVLSRYTWTWVRQIIDLASKKGDLEERDIPQPDHTIRVDAVMAEWNSHGYTKELIWSILHCYRWRFTLQWSVTIFRCGLGIGPFWTMLQLINLLQERGGGGSPSLLLWGLVILLGVFSLSGEWIDGWVHYYSVAMISQPLKAQLSALVYEKSLRRKNVKAADKPKETEAPPFVVGEEPEEPSDAVPVAESTEEPPSSPDQTGVLKSRQAIVNLVGVDTRRIADFCAIQFFIISSLGKLVVSSGFLIQLLGWIPFIVGMAAWAIVLPFNTYFAKRYVRLSQVLMHVRDDKLAVLNEALLGIRQIKFAALEKQWEKRIMDMRDKELAVTWSMFLGDVVIFGCCVASPILLAAAALASYSLLHGGLTPSIAFVSIGIFNSLEMTLGALPEVLTVGFDTLVSVRRVGEYLKGPEKRKIVSQGPFVAFENATIAWPVDDEVDEEDRFFLRDLNFSFPSGELSVVSGKTGTGKSLILSALIGEVDLVDGKVTVPPTVAPTERHDENAHPGNWILPGSMAYVAQTPWLESASLRDNILFGLPFVESRYNLVLDVCALKKDLHILSDGDKTELGANGINLSGGQKWRISLARAIYSRAEILIMDDIFSAVDAHVGREIFDKCIGGTICEGRTRILATHHFALVQPLTKLFVVLGEGCVLHVGLTSALEEEGILERVKSHEQKGSDQEDCTAGSYIVVSSETSVTETPDDHGEVDGKPAQRDNATDEVAKKFIQDETRETGTVKSHVYLNYMRDCSGRFLWAILALVYIAFEAGNVGRSWWVRIWTGGQGKQHQQTAANVHEEHGHEYGFALQQSTFPAYSGPLVAEANGDLGFYLSIYVALSLGAGLIGTLRFFWGFALSIRGSRVLFNQRLAMDLGMFFTHILMLGGVCVAAALVSPYILPLSAALIILSGAIGKKYLECARPLKRLESTSKSPVFELFNATLSGIPTLRGFQKTDVYIERMYRSLDIWDTVSLYRWNATRWVGFRMALVGTVFTTTVGIVVIVSPQVDAAMAGFTLSFALAFSGTMLMAIRTYTSLELNMNATERVIEYCQLETEPQGGQEPPAAWPTSGRVEVDNLVVGYATDLPPVLKGLSFSVQNNERVGIVGRTGAGKSSLTLAIFRFLEARSGTVTIDGLDISKINLHALRSRLAIIPQDPVLFSGTIRSNLDPFNDRTDDDLREALARVHLVDSAVPTPANGPASAAASTLGLQNTNVFRDLSSAVSESGGNLSQGQRQLLCLARAIVSRPKIMLLDEATSAVDMKTDALIQRSIREEFTGSTLIVIAHRLSTIADFDRVLVLKDGVAAEFGTPKELWEQEGGSIFKDMCEQNGEKEKLRQTVYGEI</sequence>
<keyword evidence="7" id="KW-0067">ATP-binding</keyword>
<evidence type="ECO:0000256" key="6">
    <source>
        <dbReference type="ARBA" id="ARBA00022741"/>
    </source>
</evidence>
<evidence type="ECO:0000256" key="8">
    <source>
        <dbReference type="ARBA" id="ARBA00022989"/>
    </source>
</evidence>
<feature type="transmembrane region" description="Helical" evidence="12">
    <location>
        <begin position="317"/>
        <end position="336"/>
    </location>
</feature>
<dbReference type="Proteomes" id="UP001055219">
    <property type="component" value="Unassembled WGS sequence"/>
</dbReference>
<reference evidence="15" key="1">
    <citation type="journal article" date="2021" name="J Fungi (Basel)">
        <title>Genomic and Metabolomic Analyses of the Marine Fungus Emericellopsis cladophorae: Insights into Saltwater Adaptability Mechanisms and Its Biosynthetic Potential.</title>
        <authorList>
            <person name="Goncalves M.F.M."/>
            <person name="Hilario S."/>
            <person name="Van de Peer Y."/>
            <person name="Esteves A.C."/>
            <person name="Alves A."/>
        </authorList>
    </citation>
    <scope>NUCLEOTIDE SEQUENCE</scope>
    <source>
        <strain evidence="15">MUM 19.33</strain>
    </source>
</reference>
<feature type="transmembrane region" description="Helical" evidence="12">
    <location>
        <begin position="139"/>
        <end position="159"/>
    </location>
</feature>
<dbReference type="GO" id="GO:0005524">
    <property type="term" value="F:ATP binding"/>
    <property type="evidence" value="ECO:0007669"/>
    <property type="project" value="UniProtKB-KW"/>
</dbReference>
<feature type="transmembrane region" description="Helical" evidence="12">
    <location>
        <begin position="111"/>
        <end position="132"/>
    </location>
</feature>
<feature type="region of interest" description="Disordered" evidence="11">
    <location>
        <begin position="905"/>
        <end position="926"/>
    </location>
</feature>
<dbReference type="InterPro" id="IPR017871">
    <property type="entry name" value="ABC_transporter-like_CS"/>
</dbReference>
<dbReference type="Pfam" id="PF00005">
    <property type="entry name" value="ABC_tran"/>
    <property type="match status" value="2"/>
</dbReference>
<evidence type="ECO:0000256" key="3">
    <source>
        <dbReference type="ARBA" id="ARBA00022448"/>
    </source>
</evidence>
<evidence type="ECO:0000256" key="5">
    <source>
        <dbReference type="ARBA" id="ARBA00022737"/>
    </source>
</evidence>
<keyword evidence="16" id="KW-1185">Reference proteome</keyword>
<dbReference type="GeneID" id="75830814"/>
<dbReference type="Gene3D" id="1.20.1560.10">
    <property type="entry name" value="ABC transporter type 1, transmembrane domain"/>
    <property type="match status" value="2"/>
</dbReference>
<dbReference type="GO" id="GO:0016887">
    <property type="term" value="F:ATP hydrolysis activity"/>
    <property type="evidence" value="ECO:0007669"/>
    <property type="project" value="InterPro"/>
</dbReference>
<dbReference type="RefSeq" id="XP_051364155.1">
    <property type="nucleotide sequence ID" value="XM_051504232.1"/>
</dbReference>
<dbReference type="Gene3D" id="3.40.50.300">
    <property type="entry name" value="P-loop containing nucleotide triphosphate hydrolases"/>
    <property type="match status" value="2"/>
</dbReference>
<dbReference type="InterPro" id="IPR027417">
    <property type="entry name" value="P-loop_NTPase"/>
</dbReference>
<dbReference type="CDD" id="cd03250">
    <property type="entry name" value="ABCC_MRP_domain1"/>
    <property type="match status" value="1"/>
</dbReference>
<dbReference type="GO" id="GO:0016020">
    <property type="term" value="C:membrane"/>
    <property type="evidence" value="ECO:0007669"/>
    <property type="project" value="UniProtKB-SubCell"/>
</dbReference>
<dbReference type="FunFam" id="3.40.50.300:FF:000610">
    <property type="entry name" value="Multidrug resistance-associated ABC transporter"/>
    <property type="match status" value="1"/>
</dbReference>
<dbReference type="CDD" id="cd18596">
    <property type="entry name" value="ABC_6TM_VMR1_D1_like"/>
    <property type="match status" value="1"/>
</dbReference>
<dbReference type="EMBL" id="JAGIXG020000008">
    <property type="protein sequence ID" value="KAI6783299.1"/>
    <property type="molecule type" value="Genomic_DNA"/>
</dbReference>
<feature type="transmembrane region" description="Helical" evidence="12">
    <location>
        <begin position="77"/>
        <end position="99"/>
    </location>
</feature>
<feature type="transmembrane region" description="Helical" evidence="12">
    <location>
        <begin position="436"/>
        <end position="457"/>
    </location>
</feature>
<evidence type="ECO:0000256" key="9">
    <source>
        <dbReference type="ARBA" id="ARBA00023136"/>
    </source>
</evidence>
<dbReference type="PANTHER" id="PTHR24223:SF456">
    <property type="entry name" value="MULTIDRUG RESISTANCE-ASSOCIATED PROTEIN LETHAL(2)03659"/>
    <property type="match status" value="1"/>
</dbReference>
<gene>
    <name evidence="15" type="ORF">J7T54_004326</name>
</gene>
<comment type="similarity">
    <text evidence="2">Belongs to the ABC transporter superfamily. ABCC family. Conjugate transporter (TC 3.A.1.208) subfamily.</text>
</comment>
<feature type="transmembrane region" description="Helical" evidence="12">
    <location>
        <begin position="1035"/>
        <end position="1059"/>
    </location>
</feature>
<protein>
    <submittedName>
        <fullName evidence="15">ATP-dependent bile acid permease-like protein</fullName>
    </submittedName>
</protein>
<dbReference type="PROSITE" id="PS00211">
    <property type="entry name" value="ABC_TRANSPORTER_1"/>
    <property type="match status" value="1"/>
</dbReference>
<dbReference type="PROSITE" id="PS50893">
    <property type="entry name" value="ABC_TRANSPORTER_2"/>
    <property type="match status" value="2"/>
</dbReference>